<dbReference type="RefSeq" id="WP_051378638.1">
    <property type="nucleotide sequence ID" value="NZ_AXWS01000013.1"/>
</dbReference>
<proteinExistence type="predicted"/>
<evidence type="ECO:0000313" key="3">
    <source>
        <dbReference type="RefSeq" id="WP_051378638.1"/>
    </source>
</evidence>
<keyword evidence="2" id="KW-1185">Reference proteome</keyword>
<dbReference type="AlphaFoldDB" id="A0A8B6X8L6"/>
<organism evidence="2 3">
    <name type="scientific">Derxia gummosa DSM 723</name>
    <dbReference type="NCBI Taxonomy" id="1121388"/>
    <lineage>
        <taxon>Bacteria</taxon>
        <taxon>Pseudomonadati</taxon>
        <taxon>Pseudomonadota</taxon>
        <taxon>Betaproteobacteria</taxon>
        <taxon>Burkholderiales</taxon>
        <taxon>Alcaligenaceae</taxon>
        <taxon>Derxia</taxon>
    </lineage>
</organism>
<accession>A0A8B6X8L6</accession>
<dbReference type="OrthoDB" id="5571924at2"/>
<feature type="coiled-coil region" evidence="1">
    <location>
        <begin position="91"/>
        <end position="118"/>
    </location>
</feature>
<evidence type="ECO:0000256" key="1">
    <source>
        <dbReference type="SAM" id="Coils"/>
    </source>
</evidence>
<keyword evidence="1" id="KW-0175">Coiled coil</keyword>
<protein>
    <submittedName>
        <fullName evidence="3">Uncharacterized protein</fullName>
    </submittedName>
</protein>
<name>A0A8B6X8L6_9BURK</name>
<dbReference type="Proteomes" id="UP000675920">
    <property type="component" value="Unplaced"/>
</dbReference>
<evidence type="ECO:0000313" key="2">
    <source>
        <dbReference type="Proteomes" id="UP000675920"/>
    </source>
</evidence>
<sequence>MNRPASSLVAFATRVRPGAVARRLAVLLGLGLIATGASAGSLAGGDWQPSKCGARPEPPALDLRNADAFNKSVDGVNTYRQAARTYLDCVVAEANADLQTVTRVAREAQQSARAAEDKIQADLRAANEKFK</sequence>
<reference evidence="3" key="1">
    <citation type="submission" date="2025-08" db="UniProtKB">
        <authorList>
            <consortium name="RefSeq"/>
        </authorList>
    </citation>
    <scope>IDENTIFICATION</scope>
</reference>